<evidence type="ECO:0000259" key="3">
    <source>
        <dbReference type="Pfam" id="PF22725"/>
    </source>
</evidence>
<keyword evidence="1" id="KW-0520">NAD</keyword>
<gene>
    <name evidence="4" type="ORF">BKA24_002945</name>
</gene>
<dbReference type="Gene3D" id="3.40.50.720">
    <property type="entry name" value="NAD(P)-binding Rossmann-like Domain"/>
    <property type="match status" value="1"/>
</dbReference>
<dbReference type="Pfam" id="PF22725">
    <property type="entry name" value="GFO_IDH_MocA_C3"/>
    <property type="match status" value="1"/>
</dbReference>
<organism evidence="4 5">
    <name type="scientific">Microbacterium marinum</name>
    <dbReference type="NCBI Taxonomy" id="421115"/>
    <lineage>
        <taxon>Bacteria</taxon>
        <taxon>Bacillati</taxon>
        <taxon>Actinomycetota</taxon>
        <taxon>Actinomycetes</taxon>
        <taxon>Micrococcales</taxon>
        <taxon>Microbacteriaceae</taxon>
        <taxon>Microbacterium</taxon>
    </lineage>
</organism>
<protein>
    <submittedName>
        <fullName evidence="4">Putative dehydrogenase</fullName>
    </submittedName>
</protein>
<dbReference type="InterPro" id="IPR000683">
    <property type="entry name" value="Gfo/Idh/MocA-like_OxRdtase_N"/>
</dbReference>
<evidence type="ECO:0000313" key="4">
    <source>
        <dbReference type="EMBL" id="MBB4668236.1"/>
    </source>
</evidence>
<dbReference type="PANTHER" id="PTHR43054:SF1">
    <property type="entry name" value="SCYLLO-INOSITOL 2-DEHYDROGENASE (NADP(+)) IOLU"/>
    <property type="match status" value="1"/>
</dbReference>
<reference evidence="4 5" key="1">
    <citation type="submission" date="2020-08" db="EMBL/GenBank/DDBJ databases">
        <title>Sequencing the genomes of 1000 actinobacteria strains.</title>
        <authorList>
            <person name="Klenk H.-P."/>
        </authorList>
    </citation>
    <scope>NUCLEOTIDE SEQUENCE [LARGE SCALE GENOMIC DNA]</scope>
    <source>
        <strain evidence="4 5">DSM 24947</strain>
    </source>
</reference>
<sequence>MKLAVIGAGQIVADFLPHASAVEGLTVTAILGTPRSREKLDRLAAEFGIPTAHTDYDECLADPEVDTVWIALPNALHFDHARRALLAGKNVICEKPFVLRAAELAELRQLATERDLILVEAISNQYLSNVEWIRQNVGRLGDLRVVQCEYSQYSSRYDAFREGKVLPAFDPAMGGGALLDLGIYTLHIVVGLLGCPESVDYAAHMERGVDTSGVVTLRYGDLTAVCVCAKDSPGPSRTKIQGTEGSIVVNGAPNVIPTVELHLRGEEVEIIDRNAHEHRMVEEFRAFTRMIGEHDIVERDRRLDHSAAVLDVALAALDSAGIAFADQENRS</sequence>
<name>A0A7W7BUW3_9MICO</name>
<dbReference type="Pfam" id="PF01408">
    <property type="entry name" value="GFO_IDH_MocA"/>
    <property type="match status" value="1"/>
</dbReference>
<feature type="domain" description="GFO/IDH/MocA-like oxidoreductase" evidence="3">
    <location>
        <begin position="138"/>
        <end position="248"/>
    </location>
</feature>
<keyword evidence="5" id="KW-1185">Reference proteome</keyword>
<accession>A0A7W7BUW3</accession>
<dbReference type="RefSeq" id="WP_184219929.1">
    <property type="nucleotide sequence ID" value="NZ_JACHMD010000001.1"/>
</dbReference>
<dbReference type="EMBL" id="JACHMD010000001">
    <property type="protein sequence ID" value="MBB4668236.1"/>
    <property type="molecule type" value="Genomic_DNA"/>
</dbReference>
<dbReference type="GO" id="GO:0000166">
    <property type="term" value="F:nucleotide binding"/>
    <property type="evidence" value="ECO:0007669"/>
    <property type="project" value="InterPro"/>
</dbReference>
<dbReference type="InterPro" id="IPR055170">
    <property type="entry name" value="GFO_IDH_MocA-like_dom"/>
</dbReference>
<evidence type="ECO:0000259" key="2">
    <source>
        <dbReference type="Pfam" id="PF01408"/>
    </source>
</evidence>
<evidence type="ECO:0000256" key="1">
    <source>
        <dbReference type="ARBA" id="ARBA00023027"/>
    </source>
</evidence>
<comment type="caution">
    <text evidence="4">The sequence shown here is derived from an EMBL/GenBank/DDBJ whole genome shotgun (WGS) entry which is preliminary data.</text>
</comment>
<proteinExistence type="predicted"/>
<dbReference type="Gene3D" id="3.30.360.10">
    <property type="entry name" value="Dihydrodipicolinate Reductase, domain 2"/>
    <property type="match status" value="1"/>
</dbReference>
<dbReference type="AlphaFoldDB" id="A0A7W7BUW3"/>
<dbReference type="SUPFAM" id="SSF55347">
    <property type="entry name" value="Glyceraldehyde-3-phosphate dehydrogenase-like, C-terminal domain"/>
    <property type="match status" value="1"/>
</dbReference>
<dbReference type="InterPro" id="IPR036291">
    <property type="entry name" value="NAD(P)-bd_dom_sf"/>
</dbReference>
<feature type="domain" description="Gfo/Idh/MocA-like oxidoreductase N-terminal" evidence="2">
    <location>
        <begin position="2"/>
        <end position="118"/>
    </location>
</feature>
<dbReference type="Proteomes" id="UP000573729">
    <property type="component" value="Unassembled WGS sequence"/>
</dbReference>
<dbReference type="SUPFAM" id="SSF51735">
    <property type="entry name" value="NAD(P)-binding Rossmann-fold domains"/>
    <property type="match status" value="1"/>
</dbReference>
<evidence type="ECO:0000313" key="5">
    <source>
        <dbReference type="Proteomes" id="UP000573729"/>
    </source>
</evidence>
<dbReference type="PANTHER" id="PTHR43054">
    <property type="match status" value="1"/>
</dbReference>